<evidence type="ECO:0000256" key="1">
    <source>
        <dbReference type="SAM" id="MobiDB-lite"/>
    </source>
</evidence>
<feature type="compositionally biased region" description="Gly residues" evidence="1">
    <location>
        <begin position="207"/>
        <end position="221"/>
    </location>
</feature>
<dbReference type="SMART" id="SM00198">
    <property type="entry name" value="SCP"/>
    <property type="match status" value="1"/>
</dbReference>
<dbReference type="CDD" id="cd05380">
    <property type="entry name" value="CAP_euk"/>
    <property type="match status" value="1"/>
</dbReference>
<evidence type="ECO:0000259" key="2">
    <source>
        <dbReference type="SMART" id="SM00198"/>
    </source>
</evidence>
<comment type="caution">
    <text evidence="3">The sequence shown here is derived from an EMBL/GenBank/DDBJ whole genome shotgun (WGS) entry which is preliminary data.</text>
</comment>
<dbReference type="InterPro" id="IPR001283">
    <property type="entry name" value="CRISP-related"/>
</dbReference>
<protein>
    <recommendedName>
        <fullName evidence="2">SCP domain-containing protein</fullName>
    </recommendedName>
</protein>
<accession>A0AAV2Z6S6</accession>
<dbReference type="Gene3D" id="3.40.33.10">
    <property type="entry name" value="CAP"/>
    <property type="match status" value="1"/>
</dbReference>
<dbReference type="PRINTS" id="PR00837">
    <property type="entry name" value="V5TPXLIKE"/>
</dbReference>
<proteinExistence type="predicted"/>
<feature type="region of interest" description="Disordered" evidence="1">
    <location>
        <begin position="194"/>
        <end position="438"/>
    </location>
</feature>
<reference evidence="3" key="2">
    <citation type="journal article" date="2023" name="Microbiol Resour">
        <title>Decontamination and Annotation of the Draft Genome Sequence of the Oomycete Lagenidium giganteum ARSEF 373.</title>
        <authorList>
            <person name="Morgan W.R."/>
            <person name="Tartar A."/>
        </authorList>
    </citation>
    <scope>NUCLEOTIDE SEQUENCE</scope>
    <source>
        <strain evidence="3">ARSEF 373</strain>
    </source>
</reference>
<dbReference type="InterPro" id="IPR035940">
    <property type="entry name" value="CAP_sf"/>
</dbReference>
<dbReference type="AlphaFoldDB" id="A0AAV2Z6S6"/>
<feature type="compositionally biased region" description="Basic and acidic residues" evidence="1">
    <location>
        <begin position="242"/>
        <end position="255"/>
    </location>
</feature>
<keyword evidence="4" id="KW-1185">Reference proteome</keyword>
<dbReference type="EMBL" id="DAKRPA010000065">
    <property type="protein sequence ID" value="DBA00350.1"/>
    <property type="molecule type" value="Genomic_DNA"/>
</dbReference>
<gene>
    <name evidence="3" type="ORF">N0F65_000535</name>
</gene>
<sequence>MFYVVSYDAEIRDYIVKKHNWARANLVPTGEAANMRFLEWNEDLAMSASDWVENCKFEHYTENYAYGQNLMYGGKSLDKAAVDSWIKMWVEDEICDSDRNGGLNHASAVLWADTFLVGCASKMCPNGYLTACNYFNPGNMQGEKAFVPGKPCSQCPPQAPYPDASGKLCAKTQGAGHNSTLPYNGGNNGGKGGKGGYNGGNSSPYNGNGGNNGGYNGGHNGGDVDSDSSDSDSFNYNGGYNGDHHNGGYNGDHHYTPLPVTKSPSNYGPAPTVKPVTHAPETPCPDSAKPIDHYTPAPTQAVKTPCPGSAKPVTEAPKPIDHYTPAPKPADNYGPAPKPADNYGPGPTQAPKPADNYGPAPKPQPKPADNYGPAPQPQPKPADKYGPAPTQAPKPADNYGSAPKPQPKPVDNYGPQPKPADNYGTAPKPQPKPAAAQY</sequence>
<dbReference type="Pfam" id="PF00188">
    <property type="entry name" value="CAP"/>
    <property type="match status" value="1"/>
</dbReference>
<evidence type="ECO:0000313" key="4">
    <source>
        <dbReference type="Proteomes" id="UP001146120"/>
    </source>
</evidence>
<dbReference type="PANTHER" id="PTHR10334">
    <property type="entry name" value="CYSTEINE-RICH SECRETORY PROTEIN-RELATED"/>
    <property type="match status" value="1"/>
</dbReference>
<name>A0AAV2Z6S6_9STRA</name>
<organism evidence="3 4">
    <name type="scientific">Lagenidium giganteum</name>
    <dbReference type="NCBI Taxonomy" id="4803"/>
    <lineage>
        <taxon>Eukaryota</taxon>
        <taxon>Sar</taxon>
        <taxon>Stramenopiles</taxon>
        <taxon>Oomycota</taxon>
        <taxon>Peronosporomycetes</taxon>
        <taxon>Pythiales</taxon>
        <taxon>Pythiaceae</taxon>
    </lineage>
</organism>
<reference evidence="3" key="1">
    <citation type="submission" date="2022-11" db="EMBL/GenBank/DDBJ databases">
        <authorList>
            <person name="Morgan W.R."/>
            <person name="Tartar A."/>
        </authorList>
    </citation>
    <scope>NUCLEOTIDE SEQUENCE</scope>
    <source>
        <strain evidence="3">ARSEF 373</strain>
    </source>
</reference>
<dbReference type="InterPro" id="IPR014044">
    <property type="entry name" value="CAP_dom"/>
</dbReference>
<feature type="domain" description="SCP" evidence="2">
    <location>
        <begin position="10"/>
        <end position="142"/>
    </location>
</feature>
<evidence type="ECO:0000313" key="3">
    <source>
        <dbReference type="EMBL" id="DBA00350.1"/>
    </source>
</evidence>
<dbReference type="SUPFAM" id="SSF55797">
    <property type="entry name" value="PR-1-like"/>
    <property type="match status" value="1"/>
</dbReference>
<dbReference type="Proteomes" id="UP001146120">
    <property type="component" value="Unassembled WGS sequence"/>
</dbReference>